<keyword evidence="1" id="KW-0472">Membrane</keyword>
<feature type="transmembrane region" description="Helical" evidence="1">
    <location>
        <begin position="229"/>
        <end position="255"/>
    </location>
</feature>
<sequence length="272" mass="30089">MLVKKENRRACVLGQTPRMLFIVGVLMLLAARLPSTTAKRFTIKDKDGKSSVLIDINFSINLIAKKDGEVVATKKLNSNQIQNARLGGMWTGFKSVLFEFYSFRNTGFLLSYTFDLDGSPGNVSMTRSLYMTPKKTLLRAYSPLKNIKFEVPDRLNLGEGTTSFLCDKTETVFFKKVSQRSDGYEYSVEMETTSFRVQAFSVKSSYFSRSTPYECKDPSSSGSNSKRTAIIVGSVVGGVVLVAVVVAAVVAIVYFRRKRSSGISKSDGSDNL</sequence>
<dbReference type="Gene3D" id="2.40.160.110">
    <property type="match status" value="1"/>
</dbReference>
<organism evidence="2 3">
    <name type="scientific">Elysia marginata</name>
    <dbReference type="NCBI Taxonomy" id="1093978"/>
    <lineage>
        <taxon>Eukaryota</taxon>
        <taxon>Metazoa</taxon>
        <taxon>Spiralia</taxon>
        <taxon>Lophotrochozoa</taxon>
        <taxon>Mollusca</taxon>
        <taxon>Gastropoda</taxon>
        <taxon>Heterobranchia</taxon>
        <taxon>Euthyneura</taxon>
        <taxon>Panpulmonata</taxon>
        <taxon>Sacoglossa</taxon>
        <taxon>Placobranchoidea</taxon>
        <taxon>Plakobranchidae</taxon>
        <taxon>Elysia</taxon>
    </lineage>
</organism>
<proteinExistence type="predicted"/>
<keyword evidence="3" id="KW-1185">Reference proteome</keyword>
<dbReference type="AlphaFoldDB" id="A0AAV4HTT2"/>
<name>A0AAV4HTT2_9GAST</name>
<keyword evidence="1" id="KW-0812">Transmembrane</keyword>
<dbReference type="EMBL" id="BMAT01012874">
    <property type="protein sequence ID" value="GFS01000.1"/>
    <property type="molecule type" value="Genomic_DNA"/>
</dbReference>
<dbReference type="Proteomes" id="UP000762676">
    <property type="component" value="Unassembled WGS sequence"/>
</dbReference>
<evidence type="ECO:0000256" key="1">
    <source>
        <dbReference type="SAM" id="Phobius"/>
    </source>
</evidence>
<keyword evidence="1" id="KW-1133">Transmembrane helix</keyword>
<evidence type="ECO:0000313" key="3">
    <source>
        <dbReference type="Proteomes" id="UP000762676"/>
    </source>
</evidence>
<accession>A0AAV4HTT2</accession>
<protein>
    <submittedName>
        <fullName evidence="2">Uncharacterized protein</fullName>
    </submittedName>
</protein>
<comment type="caution">
    <text evidence="2">The sequence shown here is derived from an EMBL/GenBank/DDBJ whole genome shotgun (WGS) entry which is preliminary data.</text>
</comment>
<evidence type="ECO:0000313" key="2">
    <source>
        <dbReference type="EMBL" id="GFS01000.1"/>
    </source>
</evidence>
<gene>
    <name evidence="2" type="ORF">ElyMa_006412600</name>
</gene>
<reference evidence="2 3" key="1">
    <citation type="journal article" date="2021" name="Elife">
        <title>Chloroplast acquisition without the gene transfer in kleptoplastic sea slugs, Plakobranchus ocellatus.</title>
        <authorList>
            <person name="Maeda T."/>
            <person name="Takahashi S."/>
            <person name="Yoshida T."/>
            <person name="Shimamura S."/>
            <person name="Takaki Y."/>
            <person name="Nagai Y."/>
            <person name="Toyoda A."/>
            <person name="Suzuki Y."/>
            <person name="Arimoto A."/>
            <person name="Ishii H."/>
            <person name="Satoh N."/>
            <person name="Nishiyama T."/>
            <person name="Hasebe M."/>
            <person name="Maruyama T."/>
            <person name="Minagawa J."/>
            <person name="Obokata J."/>
            <person name="Shigenobu S."/>
        </authorList>
    </citation>
    <scope>NUCLEOTIDE SEQUENCE [LARGE SCALE GENOMIC DNA]</scope>
</reference>